<keyword evidence="5" id="KW-0732">Signal</keyword>
<dbReference type="PROSITE" id="PS00284">
    <property type="entry name" value="SERPIN"/>
    <property type="match status" value="1"/>
</dbReference>
<feature type="domain" description="Serpin" evidence="6">
    <location>
        <begin position="33"/>
        <end position="387"/>
    </location>
</feature>
<organism evidence="7">
    <name type="scientific">Diabrotica virgifera virgifera</name>
    <name type="common">western corn rootworm</name>
    <dbReference type="NCBI Taxonomy" id="50390"/>
    <lineage>
        <taxon>Eukaryota</taxon>
        <taxon>Metazoa</taxon>
        <taxon>Ecdysozoa</taxon>
        <taxon>Arthropoda</taxon>
        <taxon>Hexapoda</taxon>
        <taxon>Insecta</taxon>
        <taxon>Pterygota</taxon>
        <taxon>Neoptera</taxon>
        <taxon>Endopterygota</taxon>
        <taxon>Coleoptera</taxon>
        <taxon>Polyphaga</taxon>
        <taxon>Cucujiformia</taxon>
        <taxon>Chrysomeloidea</taxon>
        <taxon>Chrysomelidae</taxon>
        <taxon>Galerucinae</taxon>
        <taxon>Diabroticina</taxon>
        <taxon>Diabroticites</taxon>
        <taxon>Diabrotica</taxon>
    </lineage>
</organism>
<keyword evidence="3" id="KW-0722">Serine protease inhibitor</keyword>
<dbReference type="InterPro" id="IPR042185">
    <property type="entry name" value="Serpin_sf_2"/>
</dbReference>
<dbReference type="InterPro" id="IPR036186">
    <property type="entry name" value="Serpin_sf"/>
</dbReference>
<dbReference type="PROSITE" id="PS51257">
    <property type="entry name" value="PROKAR_LIPOPROTEIN"/>
    <property type="match status" value="1"/>
</dbReference>
<sequence length="390" mass="43514">MRYVVIVLVCVIFGCNAYNQFESVLKANNEFTIDAFQEVGKTFNGNNFMFSGVSAEIILSLLANGARGETQYQLLENLRLPTDIEGVNTAYTNITPRLNIDQTLVKLFSANKIYLAQNFLISKEFNDTAVNIYDAEVQNLDFENAHEAANTINSWVEQKTNNKIKDLIDSETLTSDTKLVLVNALYFTGQWKNPFPVDNTADILFHSSPTESQKIPTMQNEGIIKYAYNEKLKAKFLELEFADGNISTTFVLPDAINGLADVEQNMAKYLAPQKMNPSAVIVTLPKFRIETTINFTSILESLGITDIFDDADLTGIADARIQVSQVKQKTCIDVNEYGAEAAAATAVSIDSRNAGPQKEFQADHPFLFYIKDNDLGQILFAGRFTNEEIH</sequence>
<reference evidence="7" key="1">
    <citation type="submission" date="2025-08" db="UniProtKB">
        <authorList>
            <consortium name="RefSeq"/>
        </authorList>
    </citation>
    <scope>IDENTIFICATION</scope>
    <source>
        <tissue evidence="7">Whole insect</tissue>
    </source>
</reference>
<dbReference type="OrthoDB" id="9518664at2759"/>
<dbReference type="Pfam" id="PF00079">
    <property type="entry name" value="Serpin"/>
    <property type="match status" value="1"/>
</dbReference>
<evidence type="ECO:0000256" key="3">
    <source>
        <dbReference type="ARBA" id="ARBA00022900"/>
    </source>
</evidence>
<proteinExistence type="inferred from homology"/>
<dbReference type="InterPro" id="IPR000215">
    <property type="entry name" value="Serpin_fam"/>
</dbReference>
<evidence type="ECO:0000256" key="4">
    <source>
        <dbReference type="RuleBase" id="RU000411"/>
    </source>
</evidence>
<gene>
    <name evidence="7" type="primary">LOC114329176</name>
</gene>
<dbReference type="RefSeq" id="XP_028133999.1">
    <property type="nucleotide sequence ID" value="XM_028278198.1"/>
</dbReference>
<evidence type="ECO:0000256" key="2">
    <source>
        <dbReference type="ARBA" id="ARBA00022690"/>
    </source>
</evidence>
<evidence type="ECO:0000256" key="5">
    <source>
        <dbReference type="SAM" id="SignalP"/>
    </source>
</evidence>
<dbReference type="PANTHER" id="PTHR11461">
    <property type="entry name" value="SERINE PROTEASE INHIBITOR, SERPIN"/>
    <property type="match status" value="1"/>
</dbReference>
<dbReference type="SUPFAM" id="SSF56574">
    <property type="entry name" value="Serpins"/>
    <property type="match status" value="1"/>
</dbReference>
<dbReference type="AlphaFoldDB" id="A0A6P7FDA3"/>
<evidence type="ECO:0000313" key="7">
    <source>
        <dbReference type="RefSeq" id="XP_028133999.1"/>
    </source>
</evidence>
<dbReference type="InParanoid" id="A0A6P7FDA3"/>
<comment type="similarity">
    <text evidence="1 4">Belongs to the serpin family.</text>
</comment>
<dbReference type="GO" id="GO:0004867">
    <property type="term" value="F:serine-type endopeptidase inhibitor activity"/>
    <property type="evidence" value="ECO:0007669"/>
    <property type="project" value="UniProtKB-KW"/>
</dbReference>
<evidence type="ECO:0000259" key="6">
    <source>
        <dbReference type="SMART" id="SM00093"/>
    </source>
</evidence>
<dbReference type="PANTHER" id="PTHR11461:SF211">
    <property type="entry name" value="GH10112P-RELATED"/>
    <property type="match status" value="1"/>
</dbReference>
<protein>
    <submittedName>
        <fullName evidence="7">Ovalbumin-related protein X-like</fullName>
    </submittedName>
</protein>
<accession>A0A6P7FDA3</accession>
<dbReference type="InterPro" id="IPR023796">
    <property type="entry name" value="Serpin_dom"/>
</dbReference>
<dbReference type="Gene3D" id="2.30.39.10">
    <property type="entry name" value="Alpha-1-antitrypsin, domain 1"/>
    <property type="match status" value="1"/>
</dbReference>
<evidence type="ECO:0000256" key="1">
    <source>
        <dbReference type="ARBA" id="ARBA00009500"/>
    </source>
</evidence>
<feature type="signal peptide" evidence="5">
    <location>
        <begin position="1"/>
        <end position="17"/>
    </location>
</feature>
<dbReference type="SMART" id="SM00093">
    <property type="entry name" value="SERPIN"/>
    <property type="match status" value="1"/>
</dbReference>
<dbReference type="GO" id="GO:0005615">
    <property type="term" value="C:extracellular space"/>
    <property type="evidence" value="ECO:0007669"/>
    <property type="project" value="InterPro"/>
</dbReference>
<keyword evidence="2" id="KW-0646">Protease inhibitor</keyword>
<dbReference type="InterPro" id="IPR042178">
    <property type="entry name" value="Serpin_sf_1"/>
</dbReference>
<name>A0A6P7FDA3_DIAVI</name>
<dbReference type="InterPro" id="IPR023795">
    <property type="entry name" value="Serpin_CS"/>
</dbReference>
<feature type="chain" id="PRO_5028400119" evidence="5">
    <location>
        <begin position="18"/>
        <end position="390"/>
    </location>
</feature>
<dbReference type="Gene3D" id="3.30.497.10">
    <property type="entry name" value="Antithrombin, subunit I, domain 2"/>
    <property type="match status" value="1"/>
</dbReference>